<dbReference type="RefSeq" id="WP_092471718.1">
    <property type="nucleotide sequence ID" value="NZ_FOOX01000008.1"/>
</dbReference>
<feature type="domain" description="LysM" evidence="1">
    <location>
        <begin position="65"/>
        <end position="109"/>
    </location>
</feature>
<dbReference type="AlphaFoldDB" id="A0A1I2U832"/>
<dbReference type="InterPro" id="IPR018392">
    <property type="entry name" value="LysM"/>
</dbReference>
<accession>A0A1I2U832</accession>
<dbReference type="STRING" id="341036.SAMN05660649_02522"/>
<feature type="domain" description="LysM" evidence="1">
    <location>
        <begin position="12"/>
        <end position="56"/>
    </location>
</feature>
<dbReference type="InterPro" id="IPR036779">
    <property type="entry name" value="LysM_dom_sf"/>
</dbReference>
<evidence type="ECO:0000313" key="2">
    <source>
        <dbReference type="EMBL" id="SFG72549.1"/>
    </source>
</evidence>
<dbReference type="Gene3D" id="3.10.350.10">
    <property type="entry name" value="LysM domain"/>
    <property type="match status" value="2"/>
</dbReference>
<sequence length="111" mass="11989">MASKQVPCVSGRYRSVKPGDTLYTIARETGTTLDILTRLNPGIDPLNLQVGQMICLPEVACASGIYWIVAPGDTLHLIAQSIGTTVARLLELNPNIDPSNLQENQTICLPE</sequence>
<keyword evidence="3" id="KW-1185">Reference proteome</keyword>
<evidence type="ECO:0000259" key="1">
    <source>
        <dbReference type="PROSITE" id="PS51782"/>
    </source>
</evidence>
<protein>
    <submittedName>
        <fullName evidence="2">LysM domain-containing protein</fullName>
    </submittedName>
</protein>
<dbReference type="EMBL" id="FOOX01000008">
    <property type="protein sequence ID" value="SFG72549.1"/>
    <property type="molecule type" value="Genomic_DNA"/>
</dbReference>
<dbReference type="SMART" id="SM00257">
    <property type="entry name" value="LysM"/>
    <property type="match status" value="2"/>
</dbReference>
<name>A0A1I2U832_9FIRM</name>
<dbReference type="OrthoDB" id="9811296at2"/>
<reference evidence="3" key="1">
    <citation type="submission" date="2016-10" db="EMBL/GenBank/DDBJ databases">
        <authorList>
            <person name="Varghese N."/>
            <person name="Submissions S."/>
        </authorList>
    </citation>
    <scope>NUCLEOTIDE SEQUENCE [LARGE SCALE GENOMIC DNA]</scope>
    <source>
        <strain evidence="3">DSM 17038</strain>
    </source>
</reference>
<organism evidence="2 3">
    <name type="scientific">Desulfotruncus arcticus DSM 17038</name>
    <dbReference type="NCBI Taxonomy" id="1121424"/>
    <lineage>
        <taxon>Bacteria</taxon>
        <taxon>Bacillati</taxon>
        <taxon>Bacillota</taxon>
        <taxon>Clostridia</taxon>
        <taxon>Eubacteriales</taxon>
        <taxon>Desulfallaceae</taxon>
        <taxon>Desulfotruncus</taxon>
    </lineage>
</organism>
<proteinExistence type="predicted"/>
<dbReference type="PANTHER" id="PTHR33734">
    <property type="entry name" value="LYSM DOMAIN-CONTAINING GPI-ANCHORED PROTEIN 2"/>
    <property type="match status" value="1"/>
</dbReference>
<dbReference type="PROSITE" id="PS51782">
    <property type="entry name" value="LYSM"/>
    <property type="match status" value="2"/>
</dbReference>
<evidence type="ECO:0000313" key="3">
    <source>
        <dbReference type="Proteomes" id="UP000199337"/>
    </source>
</evidence>
<dbReference type="PANTHER" id="PTHR33734:SF22">
    <property type="entry name" value="MEMBRANE-BOUND LYTIC MUREIN TRANSGLYCOSYLASE D"/>
    <property type="match status" value="1"/>
</dbReference>
<gene>
    <name evidence="2" type="ORF">SAMN05660649_02522</name>
</gene>
<dbReference type="Proteomes" id="UP000199337">
    <property type="component" value="Unassembled WGS sequence"/>
</dbReference>
<dbReference type="Pfam" id="PF01476">
    <property type="entry name" value="LysM"/>
    <property type="match status" value="2"/>
</dbReference>
<dbReference type="SUPFAM" id="SSF54106">
    <property type="entry name" value="LysM domain"/>
    <property type="match status" value="2"/>
</dbReference>
<dbReference type="CDD" id="cd00118">
    <property type="entry name" value="LysM"/>
    <property type="match status" value="2"/>
</dbReference>